<proteinExistence type="predicted"/>
<keyword evidence="2" id="KW-1133">Transmembrane helix</keyword>
<protein>
    <recommendedName>
        <fullName evidence="5">Transmembrane protein</fullName>
    </recommendedName>
</protein>
<dbReference type="EMBL" id="CP136893">
    <property type="protein sequence ID" value="WOL06005.1"/>
    <property type="molecule type" value="Genomic_DNA"/>
</dbReference>
<keyword evidence="2" id="KW-0812">Transmembrane</keyword>
<dbReference type="AlphaFoldDB" id="A0AAQ3KES6"/>
<feature type="compositionally biased region" description="Polar residues" evidence="1">
    <location>
        <begin position="92"/>
        <end position="125"/>
    </location>
</feature>
<reference evidence="3 4" key="1">
    <citation type="submission" date="2023-10" db="EMBL/GenBank/DDBJ databases">
        <title>Chromosome-scale genome assembly provides insights into flower coloration mechanisms of Canna indica.</title>
        <authorList>
            <person name="Li C."/>
        </authorList>
    </citation>
    <scope>NUCLEOTIDE SEQUENCE [LARGE SCALE GENOMIC DNA]</scope>
    <source>
        <tissue evidence="3">Flower</tissue>
    </source>
</reference>
<evidence type="ECO:0000256" key="2">
    <source>
        <dbReference type="SAM" id="Phobius"/>
    </source>
</evidence>
<feature type="transmembrane region" description="Helical" evidence="2">
    <location>
        <begin position="195"/>
        <end position="221"/>
    </location>
</feature>
<evidence type="ECO:0000313" key="4">
    <source>
        <dbReference type="Proteomes" id="UP001327560"/>
    </source>
</evidence>
<name>A0AAQ3KES6_9LILI</name>
<keyword evidence="2" id="KW-0472">Membrane</keyword>
<evidence type="ECO:0008006" key="5">
    <source>
        <dbReference type="Google" id="ProtNLM"/>
    </source>
</evidence>
<evidence type="ECO:0000313" key="3">
    <source>
        <dbReference type="EMBL" id="WOL06005.1"/>
    </source>
</evidence>
<dbReference type="PANTHER" id="PTHR34379:SF19">
    <property type="entry name" value="OS10G0485900 PROTEIN"/>
    <property type="match status" value="1"/>
</dbReference>
<keyword evidence="4" id="KW-1185">Reference proteome</keyword>
<gene>
    <name evidence="3" type="ORF">Cni_G14737</name>
</gene>
<sequence>MAAEESPATKAKGNRRQSCLLSCFGAPPTVKPRWWMFGEKKKTVVPVVDALPIREEEAPTYPPEEKPKSMKRSGAAFLHWFHKKGKRIRDPISTNSTQDQPQHPTTAARNTSRSENSLVRQFMSKSKTRSEPAPLYRVHDQVPTGTQIIHPSSPELNRHATLARTSGASLHKKPTASTETFDGVGEFSSTVGLSVIAVVLGLMLFCGQMGTVICICTWLYFLPRIRAASKMNRTGSDRKGDEKIDINSREYKKMVVLKGLLERDGRRPSSSKLADVH</sequence>
<organism evidence="3 4">
    <name type="scientific">Canna indica</name>
    <name type="common">Indian-shot</name>
    <dbReference type="NCBI Taxonomy" id="4628"/>
    <lineage>
        <taxon>Eukaryota</taxon>
        <taxon>Viridiplantae</taxon>
        <taxon>Streptophyta</taxon>
        <taxon>Embryophyta</taxon>
        <taxon>Tracheophyta</taxon>
        <taxon>Spermatophyta</taxon>
        <taxon>Magnoliopsida</taxon>
        <taxon>Liliopsida</taxon>
        <taxon>Zingiberales</taxon>
        <taxon>Cannaceae</taxon>
        <taxon>Canna</taxon>
    </lineage>
</organism>
<dbReference type="PANTHER" id="PTHR34379">
    <property type="entry name" value="OS07G0553800 PROTEIN"/>
    <property type="match status" value="1"/>
</dbReference>
<accession>A0AAQ3KES6</accession>
<dbReference type="InterPro" id="IPR040411">
    <property type="entry name" value="At5g23160-like"/>
</dbReference>
<feature type="region of interest" description="Disordered" evidence="1">
    <location>
        <begin position="87"/>
        <end position="141"/>
    </location>
</feature>
<evidence type="ECO:0000256" key="1">
    <source>
        <dbReference type="SAM" id="MobiDB-lite"/>
    </source>
</evidence>
<dbReference type="Proteomes" id="UP001327560">
    <property type="component" value="Chromosome 4"/>
</dbReference>